<dbReference type="STRING" id="1076872.G8ZNZ0"/>
<keyword evidence="8" id="KW-1185">Reference proteome</keyword>
<evidence type="ECO:0000256" key="3">
    <source>
        <dbReference type="ARBA" id="ARBA00022824"/>
    </source>
</evidence>
<dbReference type="Proteomes" id="UP000005627">
    <property type="component" value="Chromosome 2"/>
</dbReference>
<dbReference type="GO" id="GO:0004558">
    <property type="term" value="F:alpha-1,4-glucosidase activity"/>
    <property type="evidence" value="ECO:0007669"/>
    <property type="project" value="EnsemblFungi"/>
</dbReference>
<dbReference type="SUPFAM" id="SSF50911">
    <property type="entry name" value="Mannose 6-phosphate receptor domain"/>
    <property type="match status" value="1"/>
</dbReference>
<dbReference type="InterPro" id="IPR009011">
    <property type="entry name" value="Man6P_isomerase_rcpt-bd_dom_sf"/>
</dbReference>
<dbReference type="PANTHER" id="PTHR12630:SF1">
    <property type="entry name" value="GLUCOSIDASE 2 SUBUNIT BETA"/>
    <property type="match status" value="1"/>
</dbReference>
<evidence type="ECO:0000313" key="7">
    <source>
        <dbReference type="EMBL" id="CCE90334.1"/>
    </source>
</evidence>
<name>G8ZNZ0_TORDE</name>
<dbReference type="GO" id="GO:0017177">
    <property type="term" value="C:glucosidase II complex"/>
    <property type="evidence" value="ECO:0007669"/>
    <property type="project" value="EnsemblFungi"/>
</dbReference>
<dbReference type="Gene3D" id="2.70.130.10">
    <property type="entry name" value="Mannose-6-phosphate receptor binding domain"/>
    <property type="match status" value="1"/>
</dbReference>
<dbReference type="InterPro" id="IPR039794">
    <property type="entry name" value="Gtb1-like"/>
</dbReference>
<gene>
    <name evidence="7" type="primary">TDEL0B02050</name>
    <name evidence="7" type="ORF">TDEL_0B02050</name>
</gene>
<keyword evidence="4" id="KW-1015">Disulfide bond</keyword>
<dbReference type="GO" id="GO:0005788">
    <property type="term" value="C:endoplasmic reticulum lumen"/>
    <property type="evidence" value="ECO:0007669"/>
    <property type="project" value="EnsemblFungi"/>
</dbReference>
<dbReference type="InterPro" id="IPR044865">
    <property type="entry name" value="MRH_dom"/>
</dbReference>
<accession>G8ZNZ0</accession>
<evidence type="ECO:0000256" key="2">
    <source>
        <dbReference type="ARBA" id="ARBA00022729"/>
    </source>
</evidence>
<evidence type="ECO:0000313" key="8">
    <source>
        <dbReference type="Proteomes" id="UP000005627"/>
    </source>
</evidence>
<organism evidence="7 8">
    <name type="scientific">Torulaspora delbrueckii</name>
    <name type="common">Yeast</name>
    <name type="synonym">Candida colliculosa</name>
    <dbReference type="NCBI Taxonomy" id="4950"/>
    <lineage>
        <taxon>Eukaryota</taxon>
        <taxon>Fungi</taxon>
        <taxon>Dikarya</taxon>
        <taxon>Ascomycota</taxon>
        <taxon>Saccharomycotina</taxon>
        <taxon>Saccharomycetes</taxon>
        <taxon>Saccharomycetales</taxon>
        <taxon>Saccharomycetaceae</taxon>
        <taxon>Torulaspora</taxon>
    </lineage>
</organism>
<dbReference type="InParanoid" id="G8ZNZ0"/>
<dbReference type="GeneID" id="11504176"/>
<dbReference type="InterPro" id="IPR036607">
    <property type="entry name" value="PRKCSH"/>
</dbReference>
<feature type="signal peptide" evidence="5">
    <location>
        <begin position="1"/>
        <end position="17"/>
    </location>
</feature>
<proteinExistence type="predicted"/>
<evidence type="ECO:0000259" key="6">
    <source>
        <dbReference type="PROSITE" id="PS51914"/>
    </source>
</evidence>
<dbReference type="Pfam" id="PF13015">
    <property type="entry name" value="PRKCSH_1"/>
    <property type="match status" value="1"/>
</dbReference>
<reference evidence="7 8" key="1">
    <citation type="journal article" date="2011" name="Proc. Natl. Acad. Sci. U.S.A.">
        <title>Evolutionary erosion of yeast sex chromosomes by mating-type switching accidents.</title>
        <authorList>
            <person name="Gordon J.L."/>
            <person name="Armisen D."/>
            <person name="Proux-Wera E."/>
            <person name="Oheigeartaigh S.S."/>
            <person name="Byrne K.P."/>
            <person name="Wolfe K.H."/>
        </authorList>
    </citation>
    <scope>NUCLEOTIDE SEQUENCE [LARGE SCALE GENOMIC DNA]</scope>
    <source>
        <strain evidence="8">ATCC 10662 / CBS 1146 / NBRC 0425 / NCYC 2629 / NRRL Y-866</strain>
    </source>
</reference>
<dbReference type="EMBL" id="HE616743">
    <property type="protein sequence ID" value="CCE90334.1"/>
    <property type="molecule type" value="Genomic_DNA"/>
</dbReference>
<keyword evidence="3" id="KW-0256">Endoplasmic reticulum</keyword>
<keyword evidence="2 5" id="KW-0732">Signal</keyword>
<feature type="chain" id="PRO_5003519159" description="Glucosidase 2 subunit beta" evidence="5">
    <location>
        <begin position="18"/>
        <end position="642"/>
    </location>
</feature>
<dbReference type="OrthoDB" id="28322at2759"/>
<evidence type="ECO:0000256" key="4">
    <source>
        <dbReference type="ARBA" id="ARBA00023157"/>
    </source>
</evidence>
<dbReference type="GO" id="GO:0006491">
    <property type="term" value="P:N-glycan processing"/>
    <property type="evidence" value="ECO:0007669"/>
    <property type="project" value="EnsemblFungi"/>
</dbReference>
<dbReference type="Pfam" id="PF12999">
    <property type="entry name" value="PRKCSH-like"/>
    <property type="match status" value="1"/>
</dbReference>
<evidence type="ECO:0000256" key="5">
    <source>
        <dbReference type="SAM" id="SignalP"/>
    </source>
</evidence>
<dbReference type="PROSITE" id="PS51914">
    <property type="entry name" value="MRH"/>
    <property type="match status" value="1"/>
</dbReference>
<dbReference type="InterPro" id="IPR028146">
    <property type="entry name" value="PRKCSH_N"/>
</dbReference>
<dbReference type="GO" id="GO:0008047">
    <property type="term" value="F:enzyme activator activity"/>
    <property type="evidence" value="ECO:0007669"/>
    <property type="project" value="EnsemblFungi"/>
</dbReference>
<protein>
    <recommendedName>
        <fullName evidence="1">Glucosidase 2 subunit beta</fullName>
    </recommendedName>
</protein>
<dbReference type="RefSeq" id="XP_003679545.1">
    <property type="nucleotide sequence ID" value="XM_003679497.1"/>
</dbReference>
<dbReference type="AlphaFoldDB" id="G8ZNZ0"/>
<dbReference type="PANTHER" id="PTHR12630">
    <property type="entry name" value="N-LINKED OLIGOSACCHARIDE PROCESSING"/>
    <property type="match status" value="1"/>
</dbReference>
<dbReference type="eggNOG" id="KOG2397">
    <property type="taxonomic scope" value="Eukaryota"/>
</dbReference>
<dbReference type="CDD" id="cd00112">
    <property type="entry name" value="LDLa"/>
    <property type="match status" value="1"/>
</dbReference>
<sequence length="642" mass="73092">MIRTLVLWSALSGIALSSSLIVGVEPSRQHLYEASSNHWTCLDDSSVVLRADQINDGACDCPDGSDEPGTGACGIAGPQFYCANEGFIPKYISQSKVGDGVCDCCDCSDELLSGLEPFYRGATCSELKESWDKIVETETKRYEEGAQAVRKLYHNYNLDSEQKPVDKELLAERIEELSKKLVSNELVLSQTKARYAEQLMADNPMLYEYEQIDVNSITLEIDSSFKKIVQVTKAYESLLKILNSLQDNYSRSLNDRVVNENVKKFNFLKLHSLSKLRCDSKVEEEKRLQLLEYFQQELPTIFAEGRIDKPSSYMIGKFSFVEKMILSKSQYVDNLISKINQLSGLMSDVSENYNVNYQDSGVKDAVEAYKGWLVQSQNLAVHKMFPQEFTQKLAQVESLIQANSHIILASDNQDEMNSSIQNFLQHLNFLKNEIPKFLRPNLRSQIKAHESTVHHLQDDLKLKRDEYEALIRAEVNQEDQDFERLKKLITAISNSQPITSMIDNYLYQITLHDSVYQKEESSNANQVKIGSFKDLYLQKDEVESKYFEYLKSKYPNEDDLFPALTNEIDNTHIEYLIGSLHNINNGLILQYGGGDKCWNGPMRAARVTVHCGKNFQILNVYETTKCNYSVDLEGPIGCNLSL</sequence>
<dbReference type="KEGG" id="tdl:TDEL_0B02050"/>
<dbReference type="InterPro" id="IPR002172">
    <property type="entry name" value="LDrepeatLR_classA_rpt"/>
</dbReference>
<evidence type="ECO:0000256" key="1">
    <source>
        <dbReference type="ARBA" id="ARBA00022387"/>
    </source>
</evidence>
<dbReference type="GO" id="GO:0070880">
    <property type="term" value="P:fungal-type cell wall beta-glucan biosynthetic process"/>
    <property type="evidence" value="ECO:0007669"/>
    <property type="project" value="EnsemblFungi"/>
</dbReference>
<dbReference type="HOGENOM" id="CLU_419754_0_0_1"/>
<feature type="domain" description="MRH" evidence="6">
    <location>
        <begin position="528"/>
        <end position="640"/>
    </location>
</feature>
<dbReference type="FunCoup" id="G8ZNZ0">
    <property type="interactions" value="588"/>
</dbReference>